<evidence type="ECO:0000259" key="2">
    <source>
        <dbReference type="Pfam" id="PF00754"/>
    </source>
</evidence>
<accession>A0ABS8PX37</accession>
<dbReference type="Proteomes" id="UP001199816">
    <property type="component" value="Unassembled WGS sequence"/>
</dbReference>
<reference evidence="4 5" key="1">
    <citation type="submission" date="2021-11" db="EMBL/GenBank/DDBJ databases">
        <title>Genomic of Niabella pedocola.</title>
        <authorList>
            <person name="Wu T."/>
        </authorList>
    </citation>
    <scope>NUCLEOTIDE SEQUENCE [LARGE SCALE GENOMIC DNA]</scope>
    <source>
        <strain evidence="4 5">JCM 31011</strain>
    </source>
</reference>
<gene>
    <name evidence="4" type="ORF">LQ567_21575</name>
</gene>
<dbReference type="InterPro" id="IPR000421">
    <property type="entry name" value="FA58C"/>
</dbReference>
<sequence>MKCFNTNMFFIRMLFWTVVAGCSSLLMAGCAKSKELYSPEEGNIYMPQAYQDRSVMTLYKMDSIQRVTFGAYYGGFNGPNSDVTVKFEVAPSLVDQYNITNAYLGYTYYPLPDSVYSLSSTTGVIRAGKQSSDPLFILVSGKKISFGYHYLLPIRITSVSGGNKDTSLSVAYFKLDSLLTRVKDLTSSGTLTVSDENRDGANAKEGSSKLVDNDYSTKFLSFNYNPNFWTKLKLNAPQKLDAYEITSGNDAPERDPRNWLFQGSNNGTDWTTLDTRTGEIFLGRQLTRRFNLNTSDAYSYYRLLITANGGADLIQITEWKLIQFY</sequence>
<evidence type="ECO:0000313" key="4">
    <source>
        <dbReference type="EMBL" id="MCD2425389.1"/>
    </source>
</evidence>
<dbReference type="Pfam" id="PF00754">
    <property type="entry name" value="F5_F8_type_C"/>
    <property type="match status" value="1"/>
</dbReference>
<keyword evidence="5" id="KW-1185">Reference proteome</keyword>
<dbReference type="EMBL" id="JAJNEC010000007">
    <property type="protein sequence ID" value="MCD2425389.1"/>
    <property type="molecule type" value="Genomic_DNA"/>
</dbReference>
<dbReference type="Gene3D" id="2.60.120.260">
    <property type="entry name" value="Galactose-binding domain-like"/>
    <property type="match status" value="1"/>
</dbReference>
<protein>
    <submittedName>
        <fullName evidence="4">DUF1735 domain-containing protein</fullName>
    </submittedName>
</protein>
<dbReference type="Gene3D" id="2.60.40.1740">
    <property type="entry name" value="hypothetical protein (bacova_03559)"/>
    <property type="match status" value="1"/>
</dbReference>
<keyword evidence="1" id="KW-0732">Signal</keyword>
<evidence type="ECO:0000313" key="5">
    <source>
        <dbReference type="Proteomes" id="UP001199816"/>
    </source>
</evidence>
<feature type="chain" id="PRO_5045562464" evidence="1">
    <location>
        <begin position="29"/>
        <end position="325"/>
    </location>
</feature>
<dbReference type="PROSITE" id="PS51257">
    <property type="entry name" value="PROKAR_LIPOPROTEIN"/>
    <property type="match status" value="1"/>
</dbReference>
<evidence type="ECO:0000256" key="1">
    <source>
        <dbReference type="SAM" id="SignalP"/>
    </source>
</evidence>
<organism evidence="4 5">
    <name type="scientific">Niabella pedocola</name>
    <dbReference type="NCBI Taxonomy" id="1752077"/>
    <lineage>
        <taxon>Bacteria</taxon>
        <taxon>Pseudomonadati</taxon>
        <taxon>Bacteroidota</taxon>
        <taxon>Chitinophagia</taxon>
        <taxon>Chitinophagales</taxon>
        <taxon>Chitinophagaceae</taxon>
        <taxon>Niabella</taxon>
    </lineage>
</organism>
<evidence type="ECO:0000259" key="3">
    <source>
        <dbReference type="Pfam" id="PF08522"/>
    </source>
</evidence>
<feature type="domain" description="BT-3987-like N-terminal" evidence="3">
    <location>
        <begin position="43"/>
        <end position="161"/>
    </location>
</feature>
<dbReference type="InterPro" id="IPR008979">
    <property type="entry name" value="Galactose-bd-like_sf"/>
</dbReference>
<dbReference type="RefSeq" id="WP_231007871.1">
    <property type="nucleotide sequence ID" value="NZ_JAJNEC010000007.1"/>
</dbReference>
<proteinExistence type="predicted"/>
<dbReference type="Pfam" id="PF08522">
    <property type="entry name" value="BT_3987-like_N"/>
    <property type="match status" value="1"/>
</dbReference>
<dbReference type="SUPFAM" id="SSF49785">
    <property type="entry name" value="Galactose-binding domain-like"/>
    <property type="match status" value="1"/>
</dbReference>
<name>A0ABS8PX37_9BACT</name>
<feature type="domain" description="F5/8 type C" evidence="2">
    <location>
        <begin position="202"/>
        <end position="318"/>
    </location>
</feature>
<comment type="caution">
    <text evidence="4">The sequence shown here is derived from an EMBL/GenBank/DDBJ whole genome shotgun (WGS) entry which is preliminary data.</text>
</comment>
<dbReference type="InterPro" id="IPR013728">
    <property type="entry name" value="BT_3987-like_N"/>
</dbReference>
<feature type="signal peptide" evidence="1">
    <location>
        <begin position="1"/>
        <end position="28"/>
    </location>
</feature>